<dbReference type="PANTHER" id="PTHR36848:SF2">
    <property type="entry name" value="SECRETED PROTEIN"/>
    <property type="match status" value="1"/>
</dbReference>
<protein>
    <recommendedName>
        <fullName evidence="3">Alpha-L-rhamnosidase-like protein</fullName>
    </recommendedName>
</protein>
<reference evidence="2" key="1">
    <citation type="journal article" date="2024" name="J Bioinform Genom">
        <title>Complete genome sequence of the type strain bacterium Sphaerochaeta associata GLS2t (VKM B-2742)t.</title>
        <authorList>
            <person name="Troshina O.Y."/>
            <person name="Tepeeva A.N."/>
            <person name="Arzamasceva V.O."/>
            <person name="Whitman W.B."/>
            <person name="Varghese N."/>
            <person name="Shapiro N."/>
            <person name="Woyke T."/>
            <person name="Kripides N.C."/>
            <person name="Vasilenko O.V."/>
        </authorList>
    </citation>
    <scope>NUCLEOTIDE SEQUENCE [LARGE SCALE GENOMIC DNA]</scope>
    <source>
        <strain evidence="2">GLS2T</strain>
    </source>
</reference>
<evidence type="ECO:0000313" key="2">
    <source>
        <dbReference type="Proteomes" id="UP000829708"/>
    </source>
</evidence>
<dbReference type="Gene3D" id="3.40.50.880">
    <property type="match status" value="1"/>
</dbReference>
<sequence length="1005" mass="115161">MQISQRLSNPPAENRSIPFWSWNDVLDPEELRAQIREMAKAKVGGYFMHARSGLKTTYLGKPWFEAIAAGLDEGRKEGLHPWAYDEEGWPSGFAGGKVTALGDAYHARGLRMQKAQTKEELEQAENVLGLYAHTQDFTHVYALDKVPSDAVITGYIVMTHSVSPYYIDILNPITTKAFIEATHEAYYEQFGDQMPEGFFTDEPRLSEGPIPWSYIMEDEFRNDHGYELLDVLPSLYLPCEGFEAVRTDFWATVSRLFVHSYMEQLYLWCEKHHIKLTGHMMMEEGLYSQMTGTSGSMPFYPFFHMPGIDSLRRMIHDPRMPKQVSSVAEQLGTKRVISESFALSGWDLNFEEMRWILNWQFVNGVNIICQHLQAYSLKGFRKRDYPPSLFTQQSWWDEYHHFNDYMARLSTLLIEGKKIVEVLLLHPMHTGWITYDGTNNPTIQHYDAAFSEATKTLSALHIDYHLGDETILKEYANVENDALQVGLYSYQTVVLPSLLSIDEHTADLLVSFAQAGGRLYSMGEGPLLISGRENKAVLAKLKQVITRLPDDQAILDEIKSRLTHPVKLLVDNKEEKRLTCCMHDQGECVSLYIVNNSKTERVGGATIDLGRPYQVSLLDLQTNTRTKLADSVQHLLTSFEAMEGRVYLLEPPVQSRTMASNRDADVVFITPNPMWEIQHMDENVLTLDTCRYRIDKGEWQQKKAVIRIMKELLTLKRSCSIELEFSFTIQDRDSIPADLYLVMEDSKHFNITVNGTQLSQPTGWYKDRAFEKLLITDAVVEGENTISIEGTFFQSQHVYDTLFGKNMYETELNKLTYDMELESMYILGNFGVYSKSPFTKGEREALETDGPFVITTRPSKLTHQSFTEQGLLCFAGKLTISQTMLIKKREDQPMMLSLGNPRLQMAKLWINGALVKNFLWAPWEVDITPYVHEGENTITMTLYASNRNMLGPHHHISGENYSVGPQSFEGVFSWCERPTEAVAIDRSLVDKSYWKDSYTFVRFGF</sequence>
<evidence type="ECO:0000313" key="1">
    <source>
        <dbReference type="EMBL" id="UOM51747.1"/>
    </source>
</evidence>
<organism evidence="1 2">
    <name type="scientific">Sphaerochaeta associata</name>
    <dbReference type="NCBI Taxonomy" id="1129264"/>
    <lineage>
        <taxon>Bacteria</taxon>
        <taxon>Pseudomonadati</taxon>
        <taxon>Spirochaetota</taxon>
        <taxon>Spirochaetia</taxon>
        <taxon>Spirochaetales</taxon>
        <taxon>Sphaerochaetaceae</taxon>
        <taxon>Sphaerochaeta</taxon>
    </lineage>
</organism>
<dbReference type="InterPro" id="IPR029062">
    <property type="entry name" value="Class_I_gatase-like"/>
</dbReference>
<dbReference type="EMBL" id="CP094929">
    <property type="protein sequence ID" value="UOM51747.1"/>
    <property type="molecule type" value="Genomic_DNA"/>
</dbReference>
<accession>A0ABY4DFN0</accession>
<dbReference type="Pfam" id="PF17132">
    <property type="entry name" value="Glyco_hydro_106"/>
    <property type="match status" value="1"/>
</dbReference>
<dbReference type="PANTHER" id="PTHR36848">
    <property type="entry name" value="DNA-BINDING PROTEIN (PUTATIVE SECRETED PROTEIN)-RELATED"/>
    <property type="match status" value="1"/>
</dbReference>
<proteinExistence type="predicted"/>
<evidence type="ECO:0008006" key="3">
    <source>
        <dbReference type="Google" id="ProtNLM"/>
    </source>
</evidence>
<dbReference type="SUPFAM" id="SSF49785">
    <property type="entry name" value="Galactose-binding domain-like"/>
    <property type="match status" value="1"/>
</dbReference>
<gene>
    <name evidence="1" type="ORF">MUG09_03010</name>
</gene>
<dbReference type="Gene3D" id="2.60.120.260">
    <property type="entry name" value="Galactose-binding domain-like"/>
    <property type="match status" value="1"/>
</dbReference>
<dbReference type="RefSeq" id="WP_244773424.1">
    <property type="nucleotide sequence ID" value="NZ_CP094929.1"/>
</dbReference>
<dbReference type="InterPro" id="IPR053161">
    <property type="entry name" value="Ulvan_degrading_GH"/>
</dbReference>
<dbReference type="InterPro" id="IPR008979">
    <property type="entry name" value="Galactose-bd-like_sf"/>
</dbReference>
<dbReference type="Proteomes" id="UP000829708">
    <property type="component" value="Chromosome"/>
</dbReference>
<keyword evidence="2" id="KW-1185">Reference proteome</keyword>
<name>A0ABY4DFN0_9SPIR</name>